<comment type="similarity">
    <text evidence="1">Belongs to the HpcH/HpaI aldolase family.</text>
</comment>
<dbReference type="GO" id="GO:0005737">
    <property type="term" value="C:cytoplasm"/>
    <property type="evidence" value="ECO:0007669"/>
    <property type="project" value="TreeGrafter"/>
</dbReference>
<dbReference type="HOGENOM" id="CLU_059964_3_2_0"/>
<dbReference type="KEGG" id="ttr:Tter_2181"/>
<dbReference type="OrthoDB" id="86160at2"/>
<organism evidence="5 6">
    <name type="scientific">Thermobaculum terrenum (strain ATCC BAA-798 / CCMEE 7001 / YNP1)</name>
    <dbReference type="NCBI Taxonomy" id="525904"/>
    <lineage>
        <taxon>Bacteria</taxon>
        <taxon>Bacillati</taxon>
        <taxon>Chloroflexota</taxon>
        <taxon>Chloroflexia</taxon>
        <taxon>Candidatus Thermobaculales</taxon>
        <taxon>Candidatus Thermobaculaceae</taxon>
        <taxon>Thermobaculum</taxon>
    </lineage>
</organism>
<dbReference type="GO" id="GO:0046872">
    <property type="term" value="F:metal ion binding"/>
    <property type="evidence" value="ECO:0007669"/>
    <property type="project" value="UniProtKB-KW"/>
</dbReference>
<dbReference type="Proteomes" id="UP000000323">
    <property type="component" value="Chromosome 2"/>
</dbReference>
<sequence length="272" mass="29481">MRKNHVLEKLRAGQPSVGMWLSLPSPEAAEYVSRLGVDWLVVDAEHSAVDIRTLALMFMAINGSPAAPMVRIPWNTAETFKRVLDAGAWGVVVPMLKSRQEAEDAVSSLRYPPVGVRSVGGGRHAISFDTTAGEYYEHANAEILLAIQIEHIDGVERADEILSVPGIDVCFVGPNDLAASMGVGLGAGLECDDPRVVEAIEHVLQACRHYGVAPGIHCSNAEAVNMRIEQGFLFCGMASELRYMLNGISADIRKIRREVPSQPASHGPQVQY</sequence>
<keyword evidence="2" id="KW-0479">Metal-binding</keyword>
<feature type="domain" description="HpcH/HpaI aldolase/citrate lyase" evidence="4">
    <location>
        <begin position="17"/>
        <end position="244"/>
    </location>
</feature>
<dbReference type="AlphaFoldDB" id="D1CH61"/>
<protein>
    <submittedName>
        <fullName evidence="5">2-dehydro-3-deoxyglucarate aldolase</fullName>
        <ecNumber evidence="5">4.1.2.20</ecNumber>
    </submittedName>
</protein>
<dbReference type="InterPro" id="IPR040442">
    <property type="entry name" value="Pyrv_kinase-like_dom_sf"/>
</dbReference>
<evidence type="ECO:0000256" key="2">
    <source>
        <dbReference type="ARBA" id="ARBA00022723"/>
    </source>
</evidence>
<dbReference type="EMBL" id="CP001826">
    <property type="protein sequence ID" value="ACZ43082.1"/>
    <property type="molecule type" value="Genomic_DNA"/>
</dbReference>
<dbReference type="STRING" id="525904.Tter_2181"/>
<reference evidence="6" key="1">
    <citation type="journal article" date="2010" name="Stand. Genomic Sci.">
        <title>Complete genome sequence of 'Thermobaculum terrenum' type strain (YNP1).</title>
        <authorList>
            <person name="Kiss H."/>
            <person name="Cleland D."/>
            <person name="Lapidus A."/>
            <person name="Lucas S."/>
            <person name="Glavina Del Rio T."/>
            <person name="Nolan M."/>
            <person name="Tice H."/>
            <person name="Han C."/>
            <person name="Goodwin L."/>
            <person name="Pitluck S."/>
            <person name="Liolios K."/>
            <person name="Ivanova N."/>
            <person name="Mavromatis K."/>
            <person name="Ovchinnikova G."/>
            <person name="Pati A."/>
            <person name="Chen A."/>
            <person name="Palaniappan K."/>
            <person name="Land M."/>
            <person name="Hauser L."/>
            <person name="Chang Y."/>
            <person name="Jeffries C."/>
            <person name="Lu M."/>
            <person name="Brettin T."/>
            <person name="Detter J."/>
            <person name="Goker M."/>
            <person name="Tindall B."/>
            <person name="Beck B."/>
            <person name="McDermott T."/>
            <person name="Woyke T."/>
            <person name="Bristow J."/>
            <person name="Eisen J."/>
            <person name="Markowitz V."/>
            <person name="Hugenholtz P."/>
            <person name="Kyrpides N."/>
            <person name="Klenk H."/>
            <person name="Cheng J."/>
        </authorList>
    </citation>
    <scope>NUCLEOTIDE SEQUENCE [LARGE SCALE GENOMIC DNA]</scope>
    <source>
        <strain evidence="6">ATCC BAA-798 / YNP1</strain>
    </source>
</reference>
<dbReference type="PANTHER" id="PTHR30502:SF0">
    <property type="entry name" value="PHOSPHOENOLPYRUVATE CARBOXYLASE FAMILY PROTEIN"/>
    <property type="match status" value="1"/>
</dbReference>
<dbReference type="InterPro" id="IPR015813">
    <property type="entry name" value="Pyrv/PenolPyrv_kinase-like_dom"/>
</dbReference>
<dbReference type="Gene3D" id="3.20.20.60">
    <property type="entry name" value="Phosphoenolpyruvate-binding domains"/>
    <property type="match status" value="1"/>
</dbReference>
<dbReference type="PANTHER" id="PTHR30502">
    <property type="entry name" value="2-KETO-3-DEOXY-L-RHAMNONATE ALDOLASE"/>
    <property type="match status" value="1"/>
</dbReference>
<dbReference type="SUPFAM" id="SSF51621">
    <property type="entry name" value="Phosphoenolpyruvate/pyruvate domain"/>
    <property type="match status" value="1"/>
</dbReference>
<evidence type="ECO:0000256" key="1">
    <source>
        <dbReference type="ARBA" id="ARBA00005568"/>
    </source>
</evidence>
<dbReference type="eggNOG" id="COG3836">
    <property type="taxonomic scope" value="Bacteria"/>
</dbReference>
<evidence type="ECO:0000313" key="5">
    <source>
        <dbReference type="EMBL" id="ACZ43082.1"/>
    </source>
</evidence>
<dbReference type="RefSeq" id="WP_012876113.1">
    <property type="nucleotide sequence ID" value="NC_013526.1"/>
</dbReference>
<gene>
    <name evidence="5" type="ordered locus">Tter_2181</name>
</gene>
<name>D1CH61_THET1</name>
<dbReference type="InterPro" id="IPR005000">
    <property type="entry name" value="Aldolase/citrate-lyase_domain"/>
</dbReference>
<keyword evidence="3 5" id="KW-0456">Lyase</keyword>
<dbReference type="GO" id="GO:0008672">
    <property type="term" value="F:2-dehydro-3-deoxyglucarate aldolase activity"/>
    <property type="evidence" value="ECO:0007669"/>
    <property type="project" value="UniProtKB-EC"/>
</dbReference>
<dbReference type="EC" id="4.1.2.20" evidence="5"/>
<dbReference type="Pfam" id="PF03328">
    <property type="entry name" value="HpcH_HpaI"/>
    <property type="match status" value="1"/>
</dbReference>
<keyword evidence="6" id="KW-1185">Reference proteome</keyword>
<evidence type="ECO:0000256" key="3">
    <source>
        <dbReference type="ARBA" id="ARBA00023239"/>
    </source>
</evidence>
<evidence type="ECO:0000313" key="6">
    <source>
        <dbReference type="Proteomes" id="UP000000323"/>
    </source>
</evidence>
<accession>D1CH61</accession>
<dbReference type="InterPro" id="IPR050251">
    <property type="entry name" value="HpcH-HpaI_aldolase"/>
</dbReference>
<evidence type="ECO:0000259" key="4">
    <source>
        <dbReference type="Pfam" id="PF03328"/>
    </source>
</evidence>
<proteinExistence type="inferred from homology"/>